<feature type="compositionally biased region" description="Basic and acidic residues" evidence="1">
    <location>
        <begin position="170"/>
        <end position="179"/>
    </location>
</feature>
<dbReference type="AlphaFoldDB" id="A0A8J4FQA8"/>
<name>A0A8J4FQA8_9CHLO</name>
<keyword evidence="3" id="KW-1185">Reference proteome</keyword>
<feature type="non-terminal residue" evidence="2">
    <location>
        <position position="191"/>
    </location>
</feature>
<protein>
    <submittedName>
        <fullName evidence="2">Uncharacterized protein</fullName>
    </submittedName>
</protein>
<gene>
    <name evidence="2" type="ORF">Vretifemale_13090</name>
</gene>
<sequence>MAPSCPKFYAEPVSTFRTVRNVRFSCRRRRVPRWVKTRNSMCVCVFEMKCGNDGAMLLALSFSAGKRTAATIHSSSSFRTSSAAADIAATFKFVNRGARPASAQSAAVRRTVAAVTSSTVATSSTRRYGMKAPRDSDAAAPPPPVFPTHVREKSTPTKPVSFRTSSRGGAHVDIRKDGPKTSWSSINIERR</sequence>
<accession>A0A8J4FQA8</accession>
<proteinExistence type="predicted"/>
<comment type="caution">
    <text evidence="2">The sequence shown here is derived from an EMBL/GenBank/DDBJ whole genome shotgun (WGS) entry which is preliminary data.</text>
</comment>
<dbReference type="EMBL" id="BNCP01000030">
    <property type="protein sequence ID" value="GIL84525.1"/>
    <property type="molecule type" value="Genomic_DNA"/>
</dbReference>
<feature type="region of interest" description="Disordered" evidence="1">
    <location>
        <begin position="123"/>
        <end position="191"/>
    </location>
</feature>
<evidence type="ECO:0000313" key="3">
    <source>
        <dbReference type="Proteomes" id="UP000747110"/>
    </source>
</evidence>
<feature type="compositionally biased region" description="Polar residues" evidence="1">
    <location>
        <begin position="156"/>
        <end position="167"/>
    </location>
</feature>
<feature type="compositionally biased region" description="Polar residues" evidence="1">
    <location>
        <begin position="181"/>
        <end position="191"/>
    </location>
</feature>
<evidence type="ECO:0000256" key="1">
    <source>
        <dbReference type="SAM" id="MobiDB-lite"/>
    </source>
</evidence>
<reference evidence="2" key="1">
    <citation type="journal article" date="2021" name="Proc. Natl. Acad. Sci. U.S.A.">
        <title>Three genomes in the algal genus Volvox reveal the fate of a haploid sex-determining region after a transition to homothallism.</title>
        <authorList>
            <person name="Yamamoto K."/>
            <person name="Hamaji T."/>
            <person name="Kawai-Toyooka H."/>
            <person name="Matsuzaki R."/>
            <person name="Takahashi F."/>
            <person name="Nishimura Y."/>
            <person name="Kawachi M."/>
            <person name="Noguchi H."/>
            <person name="Minakuchi Y."/>
            <person name="Umen J.G."/>
            <person name="Toyoda A."/>
            <person name="Nozaki H."/>
        </authorList>
    </citation>
    <scope>NUCLEOTIDE SEQUENCE</scope>
    <source>
        <strain evidence="2">NIES-3786</strain>
    </source>
</reference>
<evidence type="ECO:0000313" key="2">
    <source>
        <dbReference type="EMBL" id="GIL84525.1"/>
    </source>
</evidence>
<organism evidence="2 3">
    <name type="scientific">Volvox reticuliferus</name>
    <dbReference type="NCBI Taxonomy" id="1737510"/>
    <lineage>
        <taxon>Eukaryota</taxon>
        <taxon>Viridiplantae</taxon>
        <taxon>Chlorophyta</taxon>
        <taxon>core chlorophytes</taxon>
        <taxon>Chlorophyceae</taxon>
        <taxon>CS clade</taxon>
        <taxon>Chlamydomonadales</taxon>
        <taxon>Volvocaceae</taxon>
        <taxon>Volvox</taxon>
    </lineage>
</organism>
<dbReference type="Proteomes" id="UP000747110">
    <property type="component" value="Unassembled WGS sequence"/>
</dbReference>